<name>A0A0V0IBV3_SOLCH</name>
<proteinExistence type="predicted"/>
<dbReference type="EMBL" id="GEDG01008780">
    <property type="protein sequence ID" value="JAP29751.1"/>
    <property type="molecule type" value="Transcribed_RNA"/>
</dbReference>
<organism evidence="1">
    <name type="scientific">Solanum chacoense</name>
    <name type="common">Chaco potato</name>
    <dbReference type="NCBI Taxonomy" id="4108"/>
    <lineage>
        <taxon>Eukaryota</taxon>
        <taxon>Viridiplantae</taxon>
        <taxon>Streptophyta</taxon>
        <taxon>Embryophyta</taxon>
        <taxon>Tracheophyta</taxon>
        <taxon>Spermatophyta</taxon>
        <taxon>Magnoliopsida</taxon>
        <taxon>eudicotyledons</taxon>
        <taxon>Gunneridae</taxon>
        <taxon>Pentapetalae</taxon>
        <taxon>asterids</taxon>
        <taxon>lamiids</taxon>
        <taxon>Solanales</taxon>
        <taxon>Solanaceae</taxon>
        <taxon>Solanoideae</taxon>
        <taxon>Solaneae</taxon>
        <taxon>Solanum</taxon>
    </lineage>
</organism>
<evidence type="ECO:0000313" key="1">
    <source>
        <dbReference type="EMBL" id="JAP29751.1"/>
    </source>
</evidence>
<sequence>MIKNMTTYVHDEMIKNYETLILYILKDIKIIELRRIIWKKIFNDNESEDILNQQGYEIDLHDLGYERIEWYDLEINLD</sequence>
<protein>
    <submittedName>
        <fullName evidence="1">Putative ovule protein</fullName>
    </submittedName>
</protein>
<reference evidence="1" key="1">
    <citation type="submission" date="2015-12" db="EMBL/GenBank/DDBJ databases">
        <title>Gene expression during late stages of embryo sac development: a critical building block for successful pollen-pistil interactions.</title>
        <authorList>
            <person name="Liu Y."/>
            <person name="Joly V."/>
            <person name="Sabar M."/>
            <person name="Matton D.P."/>
        </authorList>
    </citation>
    <scope>NUCLEOTIDE SEQUENCE</scope>
</reference>
<accession>A0A0V0IBV3</accession>
<dbReference type="AlphaFoldDB" id="A0A0V0IBV3"/>